<organism evidence="4 5">
    <name type="scientific">Phreatobacter stygius</name>
    <dbReference type="NCBI Taxonomy" id="1940610"/>
    <lineage>
        <taxon>Bacteria</taxon>
        <taxon>Pseudomonadati</taxon>
        <taxon>Pseudomonadota</taxon>
        <taxon>Alphaproteobacteria</taxon>
        <taxon>Hyphomicrobiales</taxon>
        <taxon>Phreatobacteraceae</taxon>
        <taxon>Phreatobacter</taxon>
    </lineage>
</organism>
<feature type="region of interest" description="Disordered" evidence="1">
    <location>
        <begin position="14"/>
        <end position="46"/>
    </location>
</feature>
<feature type="transmembrane region" description="Helical" evidence="2">
    <location>
        <begin position="128"/>
        <end position="148"/>
    </location>
</feature>
<feature type="transmembrane region" description="Helical" evidence="2">
    <location>
        <begin position="96"/>
        <end position="116"/>
    </location>
</feature>
<evidence type="ECO:0000259" key="3">
    <source>
        <dbReference type="PROSITE" id="PS50930"/>
    </source>
</evidence>
<dbReference type="SMART" id="SM00850">
    <property type="entry name" value="LytTR"/>
    <property type="match status" value="1"/>
</dbReference>
<evidence type="ECO:0000256" key="1">
    <source>
        <dbReference type="SAM" id="MobiDB-lite"/>
    </source>
</evidence>
<evidence type="ECO:0000256" key="2">
    <source>
        <dbReference type="SAM" id="Phobius"/>
    </source>
</evidence>
<feature type="transmembrane region" description="Helical" evidence="2">
    <location>
        <begin position="160"/>
        <end position="178"/>
    </location>
</feature>
<dbReference type="KEGG" id="pstg:E8M01_16960"/>
<dbReference type="AlphaFoldDB" id="A0A4D7B401"/>
<sequence length="350" mass="37920">MRQLLVRLRHDGERRRRHRLRQREHSGESCNDANDESDGNGDHIFQKRPPRAMALRSDCLATSAGLVSAVFANDMVSSPMTSLDAADLRRRLSAKWLAFVGLSIAAGLVLGLLGPFGSYVSIDLRVRLLQFAGNAVLIGAMVVGTAMLARRFLFSGRLPFWAMVVIAIAMAPPGALVVQMQMHLWSPHVLRHVTFGGLMGQTLVINLLLSGLGWFVERRWQANGPAGPQSLPAPVPAEDTPPPADAATDDVVMAKLPLALRHAKLIALSAEDHYLRVHTDRGHALILMGLSQAVEALGPARGLRIHRSHWVARDALAGHRRSAGRAALTLDCGLVLPVSRSGRRLLAEAG</sequence>
<keyword evidence="2" id="KW-0812">Transmembrane</keyword>
<protein>
    <submittedName>
        <fullName evidence="4">LytTR family transcriptional regulator</fullName>
    </submittedName>
</protein>
<proteinExistence type="predicted"/>
<keyword evidence="5" id="KW-1185">Reference proteome</keyword>
<dbReference type="GO" id="GO:0003677">
    <property type="term" value="F:DNA binding"/>
    <property type="evidence" value="ECO:0007669"/>
    <property type="project" value="InterPro"/>
</dbReference>
<dbReference type="Gene3D" id="2.40.50.1020">
    <property type="entry name" value="LytTr DNA-binding domain"/>
    <property type="match status" value="1"/>
</dbReference>
<feature type="domain" description="HTH LytTR-type" evidence="3">
    <location>
        <begin position="263"/>
        <end position="350"/>
    </location>
</feature>
<name>A0A4D7B401_9HYPH</name>
<keyword evidence="2" id="KW-1133">Transmembrane helix</keyword>
<accession>A0A4D7B401</accession>
<gene>
    <name evidence="4" type="ORF">E8M01_16960</name>
</gene>
<evidence type="ECO:0000313" key="5">
    <source>
        <dbReference type="Proteomes" id="UP000298781"/>
    </source>
</evidence>
<dbReference type="OrthoDB" id="7028951at2"/>
<keyword evidence="2" id="KW-0472">Membrane</keyword>
<evidence type="ECO:0000313" key="4">
    <source>
        <dbReference type="EMBL" id="QCI65753.1"/>
    </source>
</evidence>
<dbReference type="Proteomes" id="UP000298781">
    <property type="component" value="Chromosome"/>
</dbReference>
<dbReference type="EMBL" id="CP039690">
    <property type="protein sequence ID" value="QCI65753.1"/>
    <property type="molecule type" value="Genomic_DNA"/>
</dbReference>
<dbReference type="PROSITE" id="PS50930">
    <property type="entry name" value="HTH_LYTTR"/>
    <property type="match status" value="1"/>
</dbReference>
<dbReference type="InterPro" id="IPR007492">
    <property type="entry name" value="LytTR_DNA-bd_dom"/>
</dbReference>
<reference evidence="4 5" key="1">
    <citation type="submission" date="2019-04" db="EMBL/GenBank/DDBJ databases">
        <title>Phreatobacter aquaticus sp. nov.</title>
        <authorList>
            <person name="Choi A."/>
        </authorList>
    </citation>
    <scope>NUCLEOTIDE SEQUENCE [LARGE SCALE GENOMIC DNA]</scope>
    <source>
        <strain evidence="4 5">KCTC 52518</strain>
    </source>
</reference>
<feature type="transmembrane region" description="Helical" evidence="2">
    <location>
        <begin position="198"/>
        <end position="216"/>
    </location>
</feature>
<dbReference type="Pfam" id="PF04397">
    <property type="entry name" value="LytTR"/>
    <property type="match status" value="1"/>
</dbReference>